<dbReference type="PANTHER" id="PTHR43673">
    <property type="entry name" value="NAD(P)H NITROREDUCTASE YDGI-RELATED"/>
    <property type="match status" value="1"/>
</dbReference>
<dbReference type="Pfam" id="PF00881">
    <property type="entry name" value="Nitroreductase"/>
    <property type="match status" value="1"/>
</dbReference>
<dbReference type="RefSeq" id="WP_072605739.1">
    <property type="nucleotide sequence ID" value="NZ_CP018171.1"/>
</dbReference>
<gene>
    <name evidence="4" type="ORF">BSQ44_15485</name>
</gene>
<keyword evidence="2" id="KW-0560">Oxidoreductase</keyword>
<evidence type="ECO:0000313" key="4">
    <source>
        <dbReference type="EMBL" id="APH72603.1"/>
    </source>
</evidence>
<evidence type="ECO:0000259" key="3">
    <source>
        <dbReference type="Pfam" id="PF00881"/>
    </source>
</evidence>
<dbReference type="SUPFAM" id="SSF55469">
    <property type="entry name" value="FMN-dependent nitroreductase-like"/>
    <property type="match status" value="1"/>
</dbReference>
<dbReference type="Gene3D" id="3.40.109.10">
    <property type="entry name" value="NADH Oxidase"/>
    <property type="match status" value="1"/>
</dbReference>
<proteinExistence type="inferred from homology"/>
<evidence type="ECO:0000256" key="2">
    <source>
        <dbReference type="ARBA" id="ARBA00023002"/>
    </source>
</evidence>
<dbReference type="EMBL" id="CP018171">
    <property type="protein sequence ID" value="APH72603.1"/>
    <property type="molecule type" value="Genomic_DNA"/>
</dbReference>
<organism evidence="4 5">
    <name type="scientific">Aquibium oceanicum</name>
    <dbReference type="NCBI Taxonomy" id="1670800"/>
    <lineage>
        <taxon>Bacteria</taxon>
        <taxon>Pseudomonadati</taxon>
        <taxon>Pseudomonadota</taxon>
        <taxon>Alphaproteobacteria</taxon>
        <taxon>Hyphomicrobiales</taxon>
        <taxon>Phyllobacteriaceae</taxon>
        <taxon>Aquibium</taxon>
    </lineage>
</organism>
<dbReference type="AlphaFoldDB" id="A0A1L3ST41"/>
<dbReference type="InterPro" id="IPR000415">
    <property type="entry name" value="Nitroreductase-like"/>
</dbReference>
<dbReference type="PANTHER" id="PTHR43673:SF10">
    <property type="entry name" value="NADH DEHYDROGENASE_NAD(P)H NITROREDUCTASE XCC3605-RELATED"/>
    <property type="match status" value="1"/>
</dbReference>
<sequence>MKADAEALSPEELLEAEAAVDLPEIGARDRYDALMKVVTNRVTVRAFDPDFEVPREHFEMILEAARHAPSGANAQPWHFIVITEPELKEKIAGYFVEEQRRRAKLKMKFPTPDYRGLATAPGFIVVATDFRWVSAFPVLKDDTSDLNRMYRENAERILLQSVAAATMSAHLAAAALGYNVWWITAIGQEAAQEAMKPLLGIPEELSVLDIMAFGPPAKAPYKRWRKPLEEIANWNRFDPAHHMTGEELEDWIQTRRHRVMFKDASKVD</sequence>
<feature type="domain" description="Nitroreductase" evidence="3">
    <location>
        <begin position="39"/>
        <end position="214"/>
    </location>
</feature>
<dbReference type="OrthoDB" id="9773807at2"/>
<name>A0A1L3ST41_9HYPH</name>
<keyword evidence="5" id="KW-1185">Reference proteome</keyword>
<comment type="similarity">
    <text evidence="1">Belongs to the nitroreductase family.</text>
</comment>
<dbReference type="STRING" id="1670800.BSQ44_15485"/>
<dbReference type="KEGG" id="meso:BSQ44_15485"/>
<reference evidence="5" key="1">
    <citation type="submission" date="2016-11" db="EMBL/GenBank/DDBJ databases">
        <title>Mesorhizobium oceanicum sp. nov., isolated from deep seawater in South China Sea.</title>
        <authorList>
            <person name="Fu G.-Y."/>
        </authorList>
    </citation>
    <scope>NUCLEOTIDE SEQUENCE [LARGE SCALE GENOMIC DNA]</scope>
    <source>
        <strain evidence="5">B7</strain>
    </source>
</reference>
<evidence type="ECO:0000256" key="1">
    <source>
        <dbReference type="ARBA" id="ARBA00007118"/>
    </source>
</evidence>
<dbReference type="GO" id="GO:0016491">
    <property type="term" value="F:oxidoreductase activity"/>
    <property type="evidence" value="ECO:0007669"/>
    <property type="project" value="UniProtKB-KW"/>
</dbReference>
<dbReference type="InterPro" id="IPR029479">
    <property type="entry name" value="Nitroreductase"/>
</dbReference>
<dbReference type="Proteomes" id="UP000182840">
    <property type="component" value="Chromosome"/>
</dbReference>
<protein>
    <recommendedName>
        <fullName evidence="3">Nitroreductase domain-containing protein</fullName>
    </recommendedName>
</protein>
<accession>A0A1L3ST41</accession>
<evidence type="ECO:0000313" key="5">
    <source>
        <dbReference type="Proteomes" id="UP000182840"/>
    </source>
</evidence>